<dbReference type="Proteomes" id="UP000663760">
    <property type="component" value="Chromosome 10"/>
</dbReference>
<proteinExistence type="predicted"/>
<protein>
    <submittedName>
        <fullName evidence="2">Uncharacterized protein</fullName>
    </submittedName>
</protein>
<accession>A0A7I8KZV5</accession>
<reference evidence="2" key="1">
    <citation type="submission" date="2020-02" db="EMBL/GenBank/DDBJ databases">
        <authorList>
            <person name="Scholz U."/>
            <person name="Mascher M."/>
            <person name="Fiebig A."/>
        </authorList>
    </citation>
    <scope>NUCLEOTIDE SEQUENCE</scope>
</reference>
<feature type="compositionally biased region" description="Basic residues" evidence="1">
    <location>
        <begin position="25"/>
        <end position="38"/>
    </location>
</feature>
<evidence type="ECO:0000313" key="3">
    <source>
        <dbReference type="Proteomes" id="UP000663760"/>
    </source>
</evidence>
<feature type="region of interest" description="Disordered" evidence="1">
    <location>
        <begin position="23"/>
        <end position="48"/>
    </location>
</feature>
<keyword evidence="3" id="KW-1185">Reference proteome</keyword>
<organism evidence="2 3">
    <name type="scientific">Spirodela intermedia</name>
    <name type="common">Intermediate duckweed</name>
    <dbReference type="NCBI Taxonomy" id="51605"/>
    <lineage>
        <taxon>Eukaryota</taxon>
        <taxon>Viridiplantae</taxon>
        <taxon>Streptophyta</taxon>
        <taxon>Embryophyta</taxon>
        <taxon>Tracheophyta</taxon>
        <taxon>Spermatophyta</taxon>
        <taxon>Magnoliopsida</taxon>
        <taxon>Liliopsida</taxon>
        <taxon>Araceae</taxon>
        <taxon>Lemnoideae</taxon>
        <taxon>Spirodela</taxon>
    </lineage>
</organism>
<dbReference type="EMBL" id="LR746273">
    <property type="protein sequence ID" value="CAA7403343.1"/>
    <property type="molecule type" value="Genomic_DNA"/>
</dbReference>
<sequence>MASEWAEQQMVALASLGWSFGGRGPAHHQSSRGNKVGRRIVSGGCHPAERKNGDFAALRRLSPDGEGLDGGEARVRDFILRSAQQEEALHRIWYALRRWRLVSWRIVLFPTTACSSINRR</sequence>
<evidence type="ECO:0000313" key="2">
    <source>
        <dbReference type="EMBL" id="CAA7403343.1"/>
    </source>
</evidence>
<dbReference type="AlphaFoldDB" id="A0A7I8KZV5"/>
<evidence type="ECO:0000256" key="1">
    <source>
        <dbReference type="SAM" id="MobiDB-lite"/>
    </source>
</evidence>
<name>A0A7I8KZV5_SPIIN</name>
<gene>
    <name evidence="2" type="ORF">SI8410_10014021</name>
</gene>